<sequence>MKLQSLVLAAATALTMTTAFAVPAGTWSVAAGAHYVDPKSDNGTLANTDLNLVANVDVDGDVRPTISGEYFIANNVGIELLAAIPFHHDFTLNDADGKEIFTGKTQHLPPTLSLQYHFDGYNLPMNVKPFVGVGVNYTTFFKEKLNNNLGLELKLDDSVGVAGHIGLDIPFAPTESLRIDARYMDIKTDATVVNGAGVNYELGEIDISPWVYGVAFVKQF</sequence>
<gene>
    <name evidence="2" type="ORF">H9653_08270</name>
</gene>
<feature type="chain" id="PRO_5046029633" evidence="1">
    <location>
        <begin position="22"/>
        <end position="220"/>
    </location>
</feature>
<organism evidence="2 3">
    <name type="scientific">Psychrobacter communis</name>
    <dbReference type="NCBI Taxonomy" id="2762238"/>
    <lineage>
        <taxon>Bacteria</taxon>
        <taxon>Pseudomonadati</taxon>
        <taxon>Pseudomonadota</taxon>
        <taxon>Gammaproteobacteria</taxon>
        <taxon>Moraxellales</taxon>
        <taxon>Moraxellaceae</taxon>
        <taxon>Psychrobacter</taxon>
    </lineage>
</organism>
<proteinExistence type="predicted"/>
<keyword evidence="3" id="KW-1185">Reference proteome</keyword>
<dbReference type="Pfam" id="PF03922">
    <property type="entry name" value="OmpW"/>
    <property type="match status" value="1"/>
</dbReference>
<comment type="caution">
    <text evidence="2">The sequence shown here is derived from an EMBL/GenBank/DDBJ whole genome shotgun (WGS) entry which is preliminary data.</text>
</comment>
<reference evidence="2 3" key="1">
    <citation type="submission" date="2020-08" db="EMBL/GenBank/DDBJ databases">
        <title>A Genomic Blueprint of the Chicken Gut Microbiome.</title>
        <authorList>
            <person name="Gilroy R."/>
            <person name="Ravi A."/>
            <person name="Getino M."/>
            <person name="Pursley I."/>
            <person name="Horton D.L."/>
            <person name="Alikhan N.-F."/>
            <person name="Baker D."/>
            <person name="Gharbi K."/>
            <person name="Hall N."/>
            <person name="Watson M."/>
            <person name="Adriaenssens E.M."/>
            <person name="Foster-Nyarko E."/>
            <person name="Jarju S."/>
            <person name="Secka A."/>
            <person name="Antonio M."/>
            <person name="Oren A."/>
            <person name="Chaudhuri R."/>
            <person name="La Ragione R.M."/>
            <person name="Hildebrand F."/>
            <person name="Pallen M.J."/>
        </authorList>
    </citation>
    <scope>NUCLEOTIDE SEQUENCE [LARGE SCALE GENOMIC DNA]</scope>
    <source>
        <strain evidence="2 3">Sa4CVA2</strain>
    </source>
</reference>
<dbReference type="InterPro" id="IPR011250">
    <property type="entry name" value="OMP/PagP_B-barrel"/>
</dbReference>
<dbReference type="Proteomes" id="UP000606724">
    <property type="component" value="Unassembled WGS sequence"/>
</dbReference>
<dbReference type="InterPro" id="IPR005618">
    <property type="entry name" value="OMPW"/>
</dbReference>
<feature type="signal peptide" evidence="1">
    <location>
        <begin position="1"/>
        <end position="21"/>
    </location>
</feature>
<evidence type="ECO:0000313" key="3">
    <source>
        <dbReference type="Proteomes" id="UP000606724"/>
    </source>
</evidence>
<keyword evidence="1" id="KW-0732">Signal</keyword>
<dbReference type="Gene3D" id="2.40.160.20">
    <property type="match status" value="1"/>
</dbReference>
<protein>
    <submittedName>
        <fullName evidence="2">Outer membrane beta-barrel protein</fullName>
    </submittedName>
</protein>
<accession>A0ABR8RJN4</accession>
<dbReference type="PANTHER" id="PTHR36920">
    <property type="match status" value="1"/>
</dbReference>
<evidence type="ECO:0000313" key="2">
    <source>
        <dbReference type="EMBL" id="MBD7948011.1"/>
    </source>
</evidence>
<dbReference type="SUPFAM" id="SSF56925">
    <property type="entry name" value="OMPA-like"/>
    <property type="match status" value="1"/>
</dbReference>
<dbReference type="PANTHER" id="PTHR36920:SF1">
    <property type="entry name" value="OUTER MEMBRANE PROTEIN W"/>
    <property type="match status" value="1"/>
</dbReference>
<dbReference type="EMBL" id="JACSQR010000021">
    <property type="protein sequence ID" value="MBD7948011.1"/>
    <property type="molecule type" value="Genomic_DNA"/>
</dbReference>
<evidence type="ECO:0000256" key="1">
    <source>
        <dbReference type="SAM" id="SignalP"/>
    </source>
</evidence>
<name>A0ABR8RJN4_9GAMM</name>
<dbReference type="RefSeq" id="WP_191691815.1">
    <property type="nucleotide sequence ID" value="NZ_JACSQR010000021.1"/>
</dbReference>